<organism evidence="1">
    <name type="scientific">Vecturithrix granuli</name>
    <dbReference type="NCBI Taxonomy" id="1499967"/>
    <lineage>
        <taxon>Bacteria</taxon>
        <taxon>Candidatus Moduliflexota</taxon>
        <taxon>Candidatus Vecturitrichia</taxon>
        <taxon>Candidatus Vecturitrichales</taxon>
        <taxon>Candidatus Vecturitrichaceae</taxon>
        <taxon>Candidatus Vecturithrix</taxon>
    </lineage>
</organism>
<dbReference type="Pfam" id="PF20126">
    <property type="entry name" value="TumE"/>
    <property type="match status" value="1"/>
</dbReference>
<dbReference type="STRING" id="1499967.U27_00289"/>
<proteinExistence type="predicted"/>
<gene>
    <name evidence="1" type="ORF">U27_00289</name>
</gene>
<dbReference type="eggNOG" id="ENOG503308W">
    <property type="taxonomic scope" value="Bacteria"/>
</dbReference>
<reference evidence="1" key="1">
    <citation type="journal article" date="2015" name="PeerJ">
        <title>First genomic representation of candidate bacterial phylum KSB3 points to enhanced environmental sensing as a trigger of wastewater bulking.</title>
        <authorList>
            <person name="Sekiguchi Y."/>
            <person name="Ohashi A."/>
            <person name="Parks D.H."/>
            <person name="Yamauchi T."/>
            <person name="Tyson G.W."/>
            <person name="Hugenholtz P."/>
        </authorList>
    </citation>
    <scope>NUCLEOTIDE SEQUENCE [LARGE SCALE GENOMIC DNA]</scope>
</reference>
<name>A0A081C743_VECG1</name>
<dbReference type="HOGENOM" id="CLU_159819_1_0_0"/>
<keyword evidence="2" id="KW-1185">Reference proteome</keyword>
<dbReference type="Proteomes" id="UP000030661">
    <property type="component" value="Unassembled WGS sequence"/>
</dbReference>
<dbReference type="AlphaFoldDB" id="A0A081C743"/>
<sequence>MTITTYLQELDELISAASEVEQVEVIRRSIWDTGMECIAVYRYKLRMSDGSPLELTERLVEAQGSVSITKYRYHWQDQNGRLIKRWDNAPHHRQIETFPHHVHDGSETNVLSHEHISGLDTLNRVIAQISNEE</sequence>
<accession>A0A081C743</accession>
<protein>
    <submittedName>
        <fullName evidence="1">Conserved protein</fullName>
    </submittedName>
</protein>
<evidence type="ECO:0000313" key="2">
    <source>
        <dbReference type="Proteomes" id="UP000030661"/>
    </source>
</evidence>
<evidence type="ECO:0000313" key="1">
    <source>
        <dbReference type="EMBL" id="GAK60398.1"/>
    </source>
</evidence>
<dbReference type="InterPro" id="IPR045397">
    <property type="entry name" value="TumE-like"/>
</dbReference>
<dbReference type="EMBL" id="DF820473">
    <property type="protein sequence ID" value="GAK60398.1"/>
    <property type="molecule type" value="Genomic_DNA"/>
</dbReference>